<gene>
    <name evidence="1" type="ORF">FOYG_07803</name>
</gene>
<reference evidence="1 2" key="1">
    <citation type="submission" date="2011-06" db="EMBL/GenBank/DDBJ databases">
        <title>The Genome Sequence of Fusarium oxysporum FOSC 3-a.</title>
        <authorList>
            <consortium name="The Broad Institute Genome Sequencing Platform"/>
            <person name="Ma L.-J."/>
            <person name="Gale L.R."/>
            <person name="Schwartz D.C."/>
            <person name="Zhou S."/>
            <person name="Corby-Kistler H."/>
            <person name="Young S.K."/>
            <person name="Zeng Q."/>
            <person name="Gargeya S."/>
            <person name="Fitzgerald M."/>
            <person name="Haas B."/>
            <person name="Abouelleil A."/>
            <person name="Alvarado L."/>
            <person name="Arachchi H.M."/>
            <person name="Berlin A."/>
            <person name="Brown A."/>
            <person name="Chapman S.B."/>
            <person name="Chen Z."/>
            <person name="Dunbar C."/>
            <person name="Freedman E."/>
            <person name="Gearin G."/>
            <person name="Gellesch M."/>
            <person name="Goldberg J."/>
            <person name="Griggs A."/>
            <person name="Gujja S."/>
            <person name="Heiman D."/>
            <person name="Howarth C."/>
            <person name="Larson L."/>
            <person name="Lui A."/>
            <person name="MacDonald P.J.P."/>
            <person name="Mehta T."/>
            <person name="Montmayeur A."/>
            <person name="Murphy C."/>
            <person name="Neiman D."/>
            <person name="Pearson M."/>
            <person name="Priest M."/>
            <person name="Roberts A."/>
            <person name="Saif S."/>
            <person name="Shea T."/>
            <person name="Shenoy N."/>
            <person name="Sisk P."/>
            <person name="Stolte C."/>
            <person name="Sykes S."/>
            <person name="Wortman J."/>
            <person name="Nusbaum C."/>
            <person name="Birren B."/>
        </authorList>
    </citation>
    <scope>NUCLEOTIDE SEQUENCE [LARGE SCALE GENOMIC DNA]</scope>
    <source>
        <strain evidence="2">FOSC 3-a</strain>
        <strain evidence="1">NRRL 32931</strain>
    </source>
</reference>
<evidence type="ECO:0000313" key="1">
    <source>
        <dbReference type="EMBL" id="EWY90210.1"/>
    </source>
</evidence>
<evidence type="ECO:0000313" key="2">
    <source>
        <dbReference type="Proteomes" id="UP000030753"/>
    </source>
</evidence>
<dbReference type="AlphaFoldDB" id="W9IA89"/>
<dbReference type="EMBL" id="JH717843">
    <property type="protein sequence ID" value="EWY90210.1"/>
    <property type="molecule type" value="Genomic_DNA"/>
</dbReference>
<name>W9IA89_FUSOX</name>
<reference evidence="1" key="2">
    <citation type="submission" date="2012-06" db="EMBL/GenBank/DDBJ databases">
        <title>Annotation of the Genome Sequence of Fusarium oxysporum NRRL32931.</title>
        <authorList>
            <consortium name="The Broad Institute Genomics Platform"/>
            <person name="Ma L.-J."/>
            <person name="Corby-Kistler H."/>
            <person name="Broz K."/>
            <person name="Gale L.R."/>
            <person name="Jonkers W."/>
            <person name="O'Donnell K."/>
            <person name="Ploetz R."/>
            <person name="Steinberg C."/>
            <person name="Schwartz D.C."/>
            <person name="VanEtten H."/>
            <person name="Zhou S."/>
            <person name="Young S.K."/>
            <person name="Zeng Q."/>
            <person name="Gargeya S."/>
            <person name="Fitzgerald M."/>
            <person name="Abouelleil A."/>
            <person name="Alvarado L."/>
            <person name="Chapman S.B."/>
            <person name="Gainer-Dewar J."/>
            <person name="Goldberg J."/>
            <person name="Griggs A."/>
            <person name="Gujja S."/>
            <person name="Hansen M."/>
            <person name="Howarth C."/>
            <person name="Imamovic A."/>
            <person name="Ireland A."/>
            <person name="Larimer J."/>
            <person name="McCowan C."/>
            <person name="Murphy C."/>
            <person name="Pearson M."/>
            <person name="Poon T.W."/>
            <person name="Priest M."/>
            <person name="Roberts A."/>
            <person name="Saif S."/>
            <person name="Shea T."/>
            <person name="Sykes S."/>
            <person name="Wortman J."/>
            <person name="Nusbaum C."/>
            <person name="Birren B."/>
        </authorList>
    </citation>
    <scope>NUCLEOTIDE SEQUENCE</scope>
    <source>
        <strain evidence="1">NRRL 32931</strain>
    </source>
</reference>
<dbReference type="EMBL" id="JH717843">
    <property type="protein sequence ID" value="EWY90212.1"/>
    <property type="molecule type" value="Genomic_DNA"/>
</dbReference>
<proteinExistence type="predicted"/>
<sequence length="129" mass="14232">MNPPQGKPISYCLLEATLGRLFALQEMRLRRMQRNLFRYQSSGRIKKKVHFEASENTSVNPVFTNINKTTPRVPTAPFIQRGACNPTPNGFSAVMGSVPTSSRLLGHSAHQATIFRYASVASPLGCPGR</sequence>
<organism evidence="1 2">
    <name type="scientific">Fusarium oxysporum NRRL 32931</name>
    <dbReference type="NCBI Taxonomy" id="660029"/>
    <lineage>
        <taxon>Eukaryota</taxon>
        <taxon>Fungi</taxon>
        <taxon>Dikarya</taxon>
        <taxon>Ascomycota</taxon>
        <taxon>Pezizomycotina</taxon>
        <taxon>Sordariomycetes</taxon>
        <taxon>Hypocreomycetidae</taxon>
        <taxon>Hypocreales</taxon>
        <taxon>Nectriaceae</taxon>
        <taxon>Fusarium</taxon>
        <taxon>Fusarium oxysporum species complex</taxon>
    </lineage>
</organism>
<dbReference type="HOGENOM" id="CLU_1948888_0_0_1"/>
<dbReference type="Proteomes" id="UP000030753">
    <property type="component" value="Unassembled WGS sequence"/>
</dbReference>
<accession>W9IA89</accession>
<dbReference type="EMBL" id="JH717843">
    <property type="protein sequence ID" value="EWY90211.1"/>
    <property type="molecule type" value="Genomic_DNA"/>
</dbReference>
<dbReference type="EMBL" id="JH717843">
    <property type="protein sequence ID" value="EWY90213.1"/>
    <property type="molecule type" value="Genomic_DNA"/>
</dbReference>
<protein>
    <submittedName>
        <fullName evidence="1">Uncharacterized protein</fullName>
    </submittedName>
</protein>